<name>A0A9P5LHT8_9HYPO</name>
<reference evidence="2" key="1">
    <citation type="submission" date="2020-03" db="EMBL/GenBank/DDBJ databases">
        <title>Draft Genome Sequence of Cylindrodendrum hubeiense.</title>
        <authorList>
            <person name="Buettner E."/>
            <person name="Kellner H."/>
        </authorList>
    </citation>
    <scope>NUCLEOTIDE SEQUENCE</scope>
    <source>
        <strain evidence="2">IHI 201604</strain>
    </source>
</reference>
<dbReference type="InterPro" id="IPR017926">
    <property type="entry name" value="GATASE"/>
</dbReference>
<dbReference type="CDD" id="cd01741">
    <property type="entry name" value="GATase1_1"/>
    <property type="match status" value="1"/>
</dbReference>
<dbReference type="PANTHER" id="PTHR42695:SF5">
    <property type="entry name" value="GLUTAMINE AMIDOTRANSFERASE YLR126C-RELATED"/>
    <property type="match status" value="1"/>
</dbReference>
<dbReference type="InterPro" id="IPR029062">
    <property type="entry name" value="Class_I_gatase-like"/>
</dbReference>
<accession>A0A9P5LHT8</accession>
<dbReference type="InterPro" id="IPR044992">
    <property type="entry name" value="ChyE-like"/>
</dbReference>
<dbReference type="Gene3D" id="3.40.50.880">
    <property type="match status" value="1"/>
</dbReference>
<dbReference type="GO" id="GO:0005634">
    <property type="term" value="C:nucleus"/>
    <property type="evidence" value="ECO:0007669"/>
    <property type="project" value="TreeGrafter"/>
</dbReference>
<proteinExistence type="predicted"/>
<sequence>MSSAFRLAILECEAPPAAVLEKYGTYGDIVTNLLTSAFETVSLPALEVVKWNIVSAESFPDLDTVDGILLTGSQYTAFDDDVWVPSLMEYIRSAYNARKPLVGFCYGHQIISRALGGTVAQNPAGWELAVEKVQLSYLGAKLFGRRHLNIQQVHRDAVVEAPPNVEVIGRSARCGVQISYQPGRILSFQGHPEFNEFIVTEEINERLEQGKFDNDFYKEAMTRVKLEHDGKLLATALWEHFLSAAQDAAMARASRL</sequence>
<evidence type="ECO:0000313" key="2">
    <source>
        <dbReference type="EMBL" id="KAF7553243.1"/>
    </source>
</evidence>
<feature type="domain" description="Glutamine amidotransferase" evidence="1">
    <location>
        <begin position="28"/>
        <end position="195"/>
    </location>
</feature>
<dbReference type="AlphaFoldDB" id="A0A9P5LHT8"/>
<protein>
    <recommendedName>
        <fullName evidence="1">Glutamine amidotransferase domain-containing protein</fullName>
    </recommendedName>
</protein>
<organism evidence="2 3">
    <name type="scientific">Cylindrodendrum hubeiense</name>
    <dbReference type="NCBI Taxonomy" id="595255"/>
    <lineage>
        <taxon>Eukaryota</taxon>
        <taxon>Fungi</taxon>
        <taxon>Dikarya</taxon>
        <taxon>Ascomycota</taxon>
        <taxon>Pezizomycotina</taxon>
        <taxon>Sordariomycetes</taxon>
        <taxon>Hypocreomycetidae</taxon>
        <taxon>Hypocreales</taxon>
        <taxon>Nectriaceae</taxon>
        <taxon>Cylindrodendrum</taxon>
    </lineage>
</organism>
<dbReference type="EMBL" id="JAANBB010000048">
    <property type="protein sequence ID" value="KAF7553243.1"/>
    <property type="molecule type" value="Genomic_DNA"/>
</dbReference>
<evidence type="ECO:0000259" key="1">
    <source>
        <dbReference type="Pfam" id="PF00117"/>
    </source>
</evidence>
<dbReference type="OrthoDB" id="92161at2759"/>
<evidence type="ECO:0000313" key="3">
    <source>
        <dbReference type="Proteomes" id="UP000722485"/>
    </source>
</evidence>
<gene>
    <name evidence="2" type="ORF">G7Z17_g3759</name>
</gene>
<dbReference type="PROSITE" id="PS51273">
    <property type="entry name" value="GATASE_TYPE_1"/>
    <property type="match status" value="1"/>
</dbReference>
<dbReference type="GO" id="GO:0005829">
    <property type="term" value="C:cytosol"/>
    <property type="evidence" value="ECO:0007669"/>
    <property type="project" value="TreeGrafter"/>
</dbReference>
<dbReference type="PANTHER" id="PTHR42695">
    <property type="entry name" value="GLUTAMINE AMIDOTRANSFERASE YLR126C-RELATED"/>
    <property type="match status" value="1"/>
</dbReference>
<keyword evidence="3" id="KW-1185">Reference proteome</keyword>
<dbReference type="SUPFAM" id="SSF52317">
    <property type="entry name" value="Class I glutamine amidotransferase-like"/>
    <property type="match status" value="1"/>
</dbReference>
<dbReference type="Proteomes" id="UP000722485">
    <property type="component" value="Unassembled WGS sequence"/>
</dbReference>
<comment type="caution">
    <text evidence="2">The sequence shown here is derived from an EMBL/GenBank/DDBJ whole genome shotgun (WGS) entry which is preliminary data.</text>
</comment>
<dbReference type="Pfam" id="PF00117">
    <property type="entry name" value="GATase"/>
    <property type="match status" value="1"/>
</dbReference>